<dbReference type="EMBL" id="SPRC01000047">
    <property type="protein sequence ID" value="TIB76396.1"/>
    <property type="molecule type" value="Genomic_DNA"/>
</dbReference>
<name>A0A4T0M2Q5_9BASI</name>
<reference evidence="1 2" key="1">
    <citation type="submission" date="2019-03" db="EMBL/GenBank/DDBJ databases">
        <title>Sequencing 25 genomes of Wallemia mellicola.</title>
        <authorList>
            <person name="Gostincar C."/>
        </authorList>
    </citation>
    <scope>NUCLEOTIDE SEQUENCE [LARGE SCALE GENOMIC DNA]</scope>
    <source>
        <strain evidence="1 2">EXF-6152</strain>
    </source>
</reference>
<sequence length="341" mass="37840">MLDLVALVDKQPKLLRKPAACSILQNQVTTVGLISDDFQPDGARWVNEMHTINQTTLDQYLQDVGQPKLNYTIYTTRQSASEENYHNKDNSLASDLAGKVILTRASYPRMNTFLVSYQAARLATGLVSHVILTGIGTLTSSFGVYRNDWEMTATGFIALFVATGLGYSTSPFPTKGMTQTANNASTHKREIAVRDALKQHLSLSGKGMDSDISAWQLMGSENSHHQYQKIGDSNGHGHQILVLFRKFNLPVKSKRCDGRVGAYGLRYTFYGPNKDLFFFFLQQSHSEAIYNAINPERFVLGTLTIHGSVMGCVYFDLPWNTLNLSGKIELLTVQNPDNGTA</sequence>
<accession>A0A4T0M2Q5</accession>
<dbReference type="AlphaFoldDB" id="A0A4T0M2Q5"/>
<evidence type="ECO:0000313" key="2">
    <source>
        <dbReference type="Proteomes" id="UP000310685"/>
    </source>
</evidence>
<comment type="caution">
    <text evidence="1">The sequence shown here is derived from an EMBL/GenBank/DDBJ whole genome shotgun (WGS) entry which is preliminary data.</text>
</comment>
<organism evidence="1 2">
    <name type="scientific">Wallemia mellicola</name>
    <dbReference type="NCBI Taxonomy" id="1708541"/>
    <lineage>
        <taxon>Eukaryota</taxon>
        <taxon>Fungi</taxon>
        <taxon>Dikarya</taxon>
        <taxon>Basidiomycota</taxon>
        <taxon>Wallemiomycotina</taxon>
        <taxon>Wallemiomycetes</taxon>
        <taxon>Wallemiales</taxon>
        <taxon>Wallemiaceae</taxon>
        <taxon>Wallemia</taxon>
    </lineage>
</organism>
<proteinExistence type="predicted"/>
<gene>
    <name evidence="1" type="ORF">E3Q22_03565</name>
</gene>
<evidence type="ECO:0000313" key="1">
    <source>
        <dbReference type="EMBL" id="TIB76396.1"/>
    </source>
</evidence>
<dbReference type="Proteomes" id="UP000310685">
    <property type="component" value="Unassembled WGS sequence"/>
</dbReference>
<protein>
    <submittedName>
        <fullName evidence="1">Uncharacterized protein</fullName>
    </submittedName>
</protein>